<comment type="caution">
    <text evidence="1">The sequence shown here is derived from an EMBL/GenBank/DDBJ whole genome shotgun (WGS) entry which is preliminary data.</text>
</comment>
<evidence type="ECO:0008006" key="3">
    <source>
        <dbReference type="Google" id="ProtNLM"/>
    </source>
</evidence>
<proteinExistence type="predicted"/>
<accession>A0ABQ1KRQ2</accession>
<reference evidence="2" key="1">
    <citation type="journal article" date="2019" name="Int. J. Syst. Evol. Microbiol.">
        <title>The Global Catalogue of Microorganisms (GCM) 10K type strain sequencing project: providing services to taxonomists for standard genome sequencing and annotation.</title>
        <authorList>
            <consortium name="The Broad Institute Genomics Platform"/>
            <consortium name="The Broad Institute Genome Sequencing Center for Infectious Disease"/>
            <person name="Wu L."/>
            <person name="Ma J."/>
        </authorList>
    </citation>
    <scope>NUCLEOTIDE SEQUENCE [LARGE SCALE GENOMIC DNA]</scope>
    <source>
        <strain evidence="2">CGMCC 1.12478</strain>
    </source>
</reference>
<dbReference type="EMBL" id="BMFC01000007">
    <property type="protein sequence ID" value="GGC08887.1"/>
    <property type="molecule type" value="Genomic_DNA"/>
</dbReference>
<evidence type="ECO:0000313" key="1">
    <source>
        <dbReference type="EMBL" id="GGC08887.1"/>
    </source>
</evidence>
<name>A0ABQ1KRQ2_9RHOB</name>
<dbReference type="Proteomes" id="UP000645462">
    <property type="component" value="Unassembled WGS sequence"/>
</dbReference>
<organism evidence="1 2">
    <name type="scientific">Marivita lacus</name>
    <dbReference type="NCBI Taxonomy" id="1323742"/>
    <lineage>
        <taxon>Bacteria</taxon>
        <taxon>Pseudomonadati</taxon>
        <taxon>Pseudomonadota</taxon>
        <taxon>Alphaproteobacteria</taxon>
        <taxon>Rhodobacterales</taxon>
        <taxon>Roseobacteraceae</taxon>
        <taxon>Marivita</taxon>
    </lineage>
</organism>
<keyword evidence="2" id="KW-1185">Reference proteome</keyword>
<protein>
    <recommendedName>
        <fullName evidence="3">Thiazole synthase ThiG domain-containing protein</fullName>
    </recommendedName>
</protein>
<gene>
    <name evidence="1" type="ORF">GCM10011363_26930</name>
</gene>
<sequence>MPGFPDQSFPRNVRASDLGIAPVVGLGAAKEMIQCAIKMGISVLSTMRSVLPPKSISVSWLWL</sequence>
<evidence type="ECO:0000313" key="2">
    <source>
        <dbReference type="Proteomes" id="UP000645462"/>
    </source>
</evidence>